<evidence type="ECO:0000256" key="6">
    <source>
        <dbReference type="ARBA" id="ARBA00023242"/>
    </source>
</evidence>
<dbReference type="EMBL" id="JABFAF010000011">
    <property type="protein sequence ID" value="MBA0870382.1"/>
    <property type="molecule type" value="Genomic_DNA"/>
</dbReference>
<keyword evidence="5" id="KW-0804">Transcription</keyword>
<organism evidence="9 10">
    <name type="scientific">Gossypium schwendimanii</name>
    <name type="common">Cotton</name>
    <dbReference type="NCBI Taxonomy" id="34291"/>
    <lineage>
        <taxon>Eukaryota</taxon>
        <taxon>Viridiplantae</taxon>
        <taxon>Streptophyta</taxon>
        <taxon>Embryophyta</taxon>
        <taxon>Tracheophyta</taxon>
        <taxon>Spermatophyta</taxon>
        <taxon>Magnoliopsida</taxon>
        <taxon>eudicotyledons</taxon>
        <taxon>Gunneridae</taxon>
        <taxon>Pentapetalae</taxon>
        <taxon>rosids</taxon>
        <taxon>malvids</taxon>
        <taxon>Malvales</taxon>
        <taxon>Malvaceae</taxon>
        <taxon>Malvoideae</taxon>
        <taxon>Gossypium</taxon>
    </lineage>
</organism>
<dbReference type="PROSITE" id="PS51294">
    <property type="entry name" value="HTH_MYB"/>
    <property type="match status" value="1"/>
</dbReference>
<dbReference type="InterPro" id="IPR009057">
    <property type="entry name" value="Homeodomain-like_sf"/>
</dbReference>
<dbReference type="NCBIfam" id="TIGR01557">
    <property type="entry name" value="myb_SHAQKYF"/>
    <property type="match status" value="1"/>
</dbReference>
<dbReference type="PANTHER" id="PTHR31499">
    <property type="entry name" value="MYB FAMILY TRANSCRIPTION FACTOR PHL11"/>
    <property type="match status" value="1"/>
</dbReference>
<evidence type="ECO:0000256" key="5">
    <source>
        <dbReference type="ARBA" id="ARBA00023163"/>
    </source>
</evidence>
<dbReference type="GO" id="GO:0003700">
    <property type="term" value="F:DNA-binding transcription factor activity"/>
    <property type="evidence" value="ECO:0007669"/>
    <property type="project" value="InterPro"/>
</dbReference>
<dbReference type="OrthoDB" id="551907at2759"/>
<comment type="similarity">
    <text evidence="2">Belongs to the MYB-CC family.</text>
</comment>
<name>A0A7J9MH35_GOSSC</name>
<keyword evidence="10" id="KW-1185">Reference proteome</keyword>
<evidence type="ECO:0000256" key="3">
    <source>
        <dbReference type="ARBA" id="ARBA00023015"/>
    </source>
</evidence>
<dbReference type="InterPro" id="IPR006447">
    <property type="entry name" value="Myb_dom_plants"/>
</dbReference>
<evidence type="ECO:0000313" key="9">
    <source>
        <dbReference type="EMBL" id="MBA0870382.1"/>
    </source>
</evidence>
<dbReference type="InterPro" id="IPR001005">
    <property type="entry name" value="SANT/Myb"/>
</dbReference>
<evidence type="ECO:0000256" key="1">
    <source>
        <dbReference type="ARBA" id="ARBA00004123"/>
    </source>
</evidence>
<sequence>MTQSEPSKGIGEPYPIAAFPAHKILSIKSEGQSLMAGECSSRLSFPFNSPRSDAKNASSSSSVFCTSLYLSSSSTSETQRQLGNLPFLPHPPSRHQFISSVDSSKSPAVFSEDLNNPYNEGHSEIIMKDFLNLPADASSDGCFYGMHCESDDFGITTEQLELQFLSDELDIAITDHGENPRLDEIYETCPPSSAKPTVELKCNQNTNSVSPTIDGPAMSGAAAAVLKPRMRWTPELHERFVEAVNKLHGPEKATPKGILKLMNVEGLTIYHVKSHLQRKTSSSSEEKKPASSSNESDGKKRGGMHITEALRMQMEVQKQLHEQLELMFYICMCLNNAQLQRSLQLRIEEHARNLQKMLEEQQKAGNALIPNSNSELSSKIASETEPCESKTESPTSLPSKHKAPNVEDCKLKSSSKRLRMDEAEAEVENPEQ</sequence>
<evidence type="ECO:0000313" key="10">
    <source>
        <dbReference type="Proteomes" id="UP000593576"/>
    </source>
</evidence>
<reference evidence="9 10" key="1">
    <citation type="journal article" date="2019" name="Genome Biol. Evol.">
        <title>Insights into the evolution of the New World diploid cottons (Gossypium, subgenus Houzingenia) based on genome sequencing.</title>
        <authorList>
            <person name="Grover C.E."/>
            <person name="Arick M.A. 2nd"/>
            <person name="Thrash A."/>
            <person name="Conover J.L."/>
            <person name="Sanders W.S."/>
            <person name="Peterson D.G."/>
            <person name="Frelichowski J.E."/>
            <person name="Scheffler J.A."/>
            <person name="Scheffler B.E."/>
            <person name="Wendel J.F."/>
        </authorList>
    </citation>
    <scope>NUCLEOTIDE SEQUENCE [LARGE SCALE GENOMIC DNA]</scope>
    <source>
        <strain evidence="9">1</strain>
        <tissue evidence="9">Leaf</tissue>
    </source>
</reference>
<evidence type="ECO:0000256" key="2">
    <source>
        <dbReference type="ARBA" id="ARBA00006783"/>
    </source>
</evidence>
<evidence type="ECO:0000259" key="8">
    <source>
        <dbReference type="PROSITE" id="PS51294"/>
    </source>
</evidence>
<dbReference type="GO" id="GO:0003677">
    <property type="term" value="F:DNA binding"/>
    <property type="evidence" value="ECO:0007669"/>
    <property type="project" value="InterPro"/>
</dbReference>
<dbReference type="InterPro" id="IPR017930">
    <property type="entry name" value="Myb_dom"/>
</dbReference>
<dbReference type="PANTHER" id="PTHR31499:SF80">
    <property type="entry name" value="HTH MYB-TYPE DOMAIN-CONTAINING PROTEIN"/>
    <property type="match status" value="1"/>
</dbReference>
<feature type="compositionally biased region" description="Polar residues" evidence="7">
    <location>
        <begin position="369"/>
        <end position="381"/>
    </location>
</feature>
<accession>A0A7J9MH35</accession>
<dbReference type="InterPro" id="IPR025756">
    <property type="entry name" value="Myb_CC_LHEQLE"/>
</dbReference>
<feature type="region of interest" description="Disordered" evidence="7">
    <location>
        <begin position="274"/>
        <end position="302"/>
    </location>
</feature>
<keyword evidence="4" id="KW-0175">Coiled coil</keyword>
<evidence type="ECO:0000256" key="7">
    <source>
        <dbReference type="SAM" id="MobiDB-lite"/>
    </source>
</evidence>
<comment type="subcellular location">
    <subcellularLocation>
        <location evidence="1">Nucleus</location>
    </subcellularLocation>
</comment>
<dbReference type="GO" id="GO:0005634">
    <property type="term" value="C:nucleus"/>
    <property type="evidence" value="ECO:0007669"/>
    <property type="project" value="UniProtKB-SubCell"/>
</dbReference>
<feature type="compositionally biased region" description="Acidic residues" evidence="7">
    <location>
        <begin position="423"/>
        <end position="432"/>
    </location>
</feature>
<dbReference type="FunFam" id="1.10.10.60:FF:000002">
    <property type="entry name" value="Myb family transcription factor"/>
    <property type="match status" value="1"/>
</dbReference>
<proteinExistence type="inferred from homology"/>
<keyword evidence="3" id="KW-0805">Transcription regulation</keyword>
<protein>
    <recommendedName>
        <fullName evidence="8">HTH myb-type domain-containing protein</fullName>
    </recommendedName>
</protein>
<dbReference type="AlphaFoldDB" id="A0A7J9MH35"/>
<feature type="region of interest" description="Disordered" evidence="7">
    <location>
        <begin position="366"/>
        <end position="432"/>
    </location>
</feature>
<dbReference type="Gene3D" id="1.10.10.60">
    <property type="entry name" value="Homeodomain-like"/>
    <property type="match status" value="1"/>
</dbReference>
<dbReference type="SUPFAM" id="SSF46689">
    <property type="entry name" value="Homeodomain-like"/>
    <property type="match status" value="1"/>
</dbReference>
<dbReference type="Pfam" id="PF00249">
    <property type="entry name" value="Myb_DNA-binding"/>
    <property type="match status" value="1"/>
</dbReference>
<dbReference type="InterPro" id="IPR046955">
    <property type="entry name" value="PHR1-like"/>
</dbReference>
<gene>
    <name evidence="9" type="ORF">Goshw_011681</name>
</gene>
<dbReference type="Pfam" id="PF14379">
    <property type="entry name" value="Myb_CC_LHEQLE"/>
    <property type="match status" value="1"/>
</dbReference>
<keyword evidence="6" id="KW-0539">Nucleus</keyword>
<dbReference type="Proteomes" id="UP000593576">
    <property type="component" value="Unassembled WGS sequence"/>
</dbReference>
<evidence type="ECO:0000256" key="4">
    <source>
        <dbReference type="ARBA" id="ARBA00023054"/>
    </source>
</evidence>
<feature type="domain" description="HTH myb-type" evidence="8">
    <location>
        <begin position="231"/>
        <end position="284"/>
    </location>
</feature>
<comment type="caution">
    <text evidence="9">The sequence shown here is derived from an EMBL/GenBank/DDBJ whole genome shotgun (WGS) entry which is preliminary data.</text>
</comment>